<name>A0A1W6LRZ1_9CNID</name>
<dbReference type="EMBL" id="KX496956">
    <property type="protein sequence ID" value="ARN59429.1"/>
    <property type="molecule type" value="mRNA"/>
</dbReference>
<keyword evidence="2" id="KW-0732">Signal</keyword>
<protein>
    <submittedName>
        <fullName evidence="3">Pp11</fullName>
    </submittedName>
</protein>
<evidence type="ECO:0000256" key="1">
    <source>
        <dbReference type="SAM" id="MobiDB-lite"/>
    </source>
</evidence>
<organism evidence="3">
    <name type="scientific">Clytia hemisphaerica</name>
    <dbReference type="NCBI Taxonomy" id="252671"/>
    <lineage>
        <taxon>Eukaryota</taxon>
        <taxon>Metazoa</taxon>
        <taxon>Cnidaria</taxon>
        <taxon>Hydrozoa</taxon>
        <taxon>Hydroidolina</taxon>
        <taxon>Leptothecata</taxon>
        <taxon>Obeliida</taxon>
        <taxon>Clytiidae</taxon>
        <taxon>Clytia</taxon>
    </lineage>
</organism>
<feature type="compositionally biased region" description="Polar residues" evidence="1">
    <location>
        <begin position="71"/>
        <end position="80"/>
    </location>
</feature>
<evidence type="ECO:0000256" key="2">
    <source>
        <dbReference type="SAM" id="SignalP"/>
    </source>
</evidence>
<proteinExistence type="evidence at transcript level"/>
<evidence type="ECO:0000313" key="3">
    <source>
        <dbReference type="EMBL" id="ARN59429.1"/>
    </source>
</evidence>
<feature type="compositionally biased region" description="Basic and acidic residues" evidence="1">
    <location>
        <begin position="131"/>
        <end position="145"/>
    </location>
</feature>
<feature type="chain" id="PRO_5010887561" evidence="2">
    <location>
        <begin position="22"/>
        <end position="145"/>
    </location>
</feature>
<feature type="signal peptide" evidence="2">
    <location>
        <begin position="1"/>
        <end position="21"/>
    </location>
</feature>
<dbReference type="AlphaFoldDB" id="A0A1W6LRZ1"/>
<accession>A0A1W6LRZ1</accession>
<sequence>MDQSLSSILLLLCCWVALTTCMSVQRKEAGDALSALDKENAKKSANSITEELARNLMEHLYDEIRKRSNSNEETISNFRRASSDTHRQQQAPKGLWGRELQPGNPPGLWGREASEAENTDSNDGPIPGMWGRREADDKNAHEKFQ</sequence>
<feature type="region of interest" description="Disordered" evidence="1">
    <location>
        <begin position="67"/>
        <end position="145"/>
    </location>
</feature>
<reference evidence="3" key="1">
    <citation type="submission" date="2016-07" db="EMBL/GenBank/DDBJ databases">
        <title>Jellyfish gonad neuropeptides trigger oocyte maturation and spawning.</title>
        <authorList>
            <person name="Takeda N."/>
            <person name="Kon Y."/>
            <person name="Quiroga Artigas G."/>
            <person name="Lapebie P."/>
            <person name="Barreau C."/>
            <person name="Koizumi O."/>
            <person name="Kishimoto T."/>
            <person name="Tachibana K."/>
            <person name="Houliston E."/>
            <person name="Deguchi R."/>
        </authorList>
    </citation>
    <scope>NUCLEOTIDE SEQUENCE</scope>
</reference>